<organism evidence="1 2">
    <name type="scientific">Sulfurisoma sediminicola</name>
    <dbReference type="NCBI Taxonomy" id="1381557"/>
    <lineage>
        <taxon>Bacteria</taxon>
        <taxon>Pseudomonadati</taxon>
        <taxon>Pseudomonadota</taxon>
        <taxon>Betaproteobacteria</taxon>
        <taxon>Nitrosomonadales</taxon>
        <taxon>Sterolibacteriaceae</taxon>
        <taxon>Sulfurisoma</taxon>
    </lineage>
</organism>
<keyword evidence="2" id="KW-1185">Reference proteome</keyword>
<comment type="caution">
    <text evidence="1">The sequence shown here is derived from an EMBL/GenBank/DDBJ whole genome shotgun (WGS) entry which is preliminary data.</text>
</comment>
<name>A0A497XEZ2_9PROT</name>
<dbReference type="EMBL" id="RCCI01000005">
    <property type="protein sequence ID" value="RLJ65284.1"/>
    <property type="molecule type" value="Genomic_DNA"/>
</dbReference>
<proteinExistence type="predicted"/>
<protein>
    <submittedName>
        <fullName evidence="1">PGDYG protein</fullName>
    </submittedName>
</protein>
<dbReference type="InterPro" id="IPR025688">
    <property type="entry name" value="PGDYG_prot"/>
</dbReference>
<dbReference type="RefSeq" id="WP_121242012.1">
    <property type="nucleotide sequence ID" value="NZ_BHVV01000008.1"/>
</dbReference>
<dbReference type="Pfam" id="PF14083">
    <property type="entry name" value="PGDYG"/>
    <property type="match status" value="1"/>
</dbReference>
<evidence type="ECO:0000313" key="1">
    <source>
        <dbReference type="EMBL" id="RLJ65284.1"/>
    </source>
</evidence>
<reference evidence="1 2" key="1">
    <citation type="submission" date="2018-10" db="EMBL/GenBank/DDBJ databases">
        <title>Genomic Encyclopedia of Type Strains, Phase IV (KMG-IV): sequencing the most valuable type-strain genomes for metagenomic binning, comparative biology and taxonomic classification.</title>
        <authorList>
            <person name="Goeker M."/>
        </authorList>
    </citation>
    <scope>NUCLEOTIDE SEQUENCE [LARGE SCALE GENOMIC DNA]</scope>
    <source>
        <strain evidence="1 2">DSM 26916</strain>
    </source>
</reference>
<dbReference type="OrthoDB" id="8967783at2"/>
<gene>
    <name evidence="1" type="ORF">DFR35_1942</name>
</gene>
<evidence type="ECO:0000313" key="2">
    <source>
        <dbReference type="Proteomes" id="UP000268908"/>
    </source>
</evidence>
<dbReference type="AlphaFoldDB" id="A0A497XEZ2"/>
<sequence length="153" mass="16884">MLELADIDLSTDPAAHRYVKHELVDVVFATHDGELISREGPNRYLAGDALITGSTGDRWSVSRGRFDEKYQAVPPLGHGDVGRYQARPIPVLARQMPEPFTIARRAGGDLLRGQANDWLLQYAPGDYGIVENARFERVYRALTGRIGSTPPPG</sequence>
<accession>A0A497XEZ2</accession>
<dbReference type="Proteomes" id="UP000268908">
    <property type="component" value="Unassembled WGS sequence"/>
</dbReference>